<accession>A0A2M4B119</accession>
<keyword evidence="1" id="KW-0732">Signal</keyword>
<dbReference type="AlphaFoldDB" id="A0A2M4B119"/>
<sequence>MRPAAPVCFVTNSSFIILLDISFASCGENTTRTPPLSPFLKEPFPRPPASTCAFKTRFFVLRSEAIFSASAPDVATPNLGVGMPASLRKL</sequence>
<reference evidence="2" key="1">
    <citation type="submission" date="2018-01" db="EMBL/GenBank/DDBJ databases">
        <title>An insight into the sialome of Amazonian anophelines.</title>
        <authorList>
            <person name="Ribeiro J.M."/>
            <person name="Scarpassa V."/>
            <person name="Calvo E."/>
        </authorList>
    </citation>
    <scope>NUCLEOTIDE SEQUENCE</scope>
    <source>
        <tissue evidence="2">Salivary glands</tissue>
    </source>
</reference>
<organism evidence="2">
    <name type="scientific">Anopheles triannulatus</name>
    <dbReference type="NCBI Taxonomy" id="58253"/>
    <lineage>
        <taxon>Eukaryota</taxon>
        <taxon>Metazoa</taxon>
        <taxon>Ecdysozoa</taxon>
        <taxon>Arthropoda</taxon>
        <taxon>Hexapoda</taxon>
        <taxon>Insecta</taxon>
        <taxon>Pterygota</taxon>
        <taxon>Neoptera</taxon>
        <taxon>Endopterygota</taxon>
        <taxon>Diptera</taxon>
        <taxon>Nematocera</taxon>
        <taxon>Culicoidea</taxon>
        <taxon>Culicidae</taxon>
        <taxon>Anophelinae</taxon>
        <taxon>Anopheles</taxon>
    </lineage>
</organism>
<feature type="signal peptide" evidence="1">
    <location>
        <begin position="1"/>
        <end position="26"/>
    </location>
</feature>
<dbReference type="EMBL" id="GGFK01013408">
    <property type="protein sequence ID" value="MBW46729.1"/>
    <property type="molecule type" value="Transcribed_RNA"/>
</dbReference>
<evidence type="ECO:0000256" key="1">
    <source>
        <dbReference type="SAM" id="SignalP"/>
    </source>
</evidence>
<protein>
    <submittedName>
        <fullName evidence="2">Putative secreted protein</fullName>
    </submittedName>
</protein>
<name>A0A2M4B119_9DIPT</name>
<evidence type="ECO:0000313" key="2">
    <source>
        <dbReference type="EMBL" id="MBW46729.1"/>
    </source>
</evidence>
<proteinExistence type="predicted"/>
<feature type="chain" id="PRO_5014701602" evidence="1">
    <location>
        <begin position="27"/>
        <end position="90"/>
    </location>
</feature>